<protein>
    <submittedName>
        <fullName evidence="2">Hercynylcysteine sulfoxide lyase</fullName>
        <ecNumber evidence="2">4.4.-.-</ecNumber>
    </submittedName>
</protein>
<dbReference type="Pfam" id="PF00266">
    <property type="entry name" value="Aminotran_5"/>
    <property type="match status" value="1"/>
</dbReference>
<organism evidence="2">
    <name type="scientific">bioreactor metagenome</name>
    <dbReference type="NCBI Taxonomy" id="1076179"/>
    <lineage>
        <taxon>unclassified sequences</taxon>
        <taxon>metagenomes</taxon>
        <taxon>ecological metagenomes</taxon>
    </lineage>
</organism>
<proteinExistence type="predicted"/>
<feature type="domain" description="Aminotransferase class V" evidence="1">
    <location>
        <begin position="1"/>
        <end position="165"/>
    </location>
</feature>
<keyword evidence="2" id="KW-0456">Lyase</keyword>
<name>A0A645B700_9ZZZZ</name>
<evidence type="ECO:0000259" key="1">
    <source>
        <dbReference type="Pfam" id="PF00266"/>
    </source>
</evidence>
<dbReference type="InterPro" id="IPR015424">
    <property type="entry name" value="PyrdxlP-dep_Trfase"/>
</dbReference>
<dbReference type="EC" id="4.4.-.-" evidence="2"/>
<dbReference type="PANTHER" id="PTHR43586:SF15">
    <property type="entry name" value="BLR3095 PROTEIN"/>
    <property type="match status" value="1"/>
</dbReference>
<dbReference type="SUPFAM" id="SSF53383">
    <property type="entry name" value="PLP-dependent transferases"/>
    <property type="match status" value="1"/>
</dbReference>
<dbReference type="Gene3D" id="3.90.1150.10">
    <property type="entry name" value="Aspartate Aminotransferase, domain 1"/>
    <property type="match status" value="1"/>
</dbReference>
<comment type="caution">
    <text evidence="2">The sequence shown here is derived from an EMBL/GenBank/DDBJ whole genome shotgun (WGS) entry which is preliminary data.</text>
</comment>
<accession>A0A645B700</accession>
<dbReference type="InterPro" id="IPR000192">
    <property type="entry name" value="Aminotrans_V_dom"/>
</dbReference>
<dbReference type="GO" id="GO:0016829">
    <property type="term" value="F:lyase activity"/>
    <property type="evidence" value="ECO:0007669"/>
    <property type="project" value="UniProtKB-KW"/>
</dbReference>
<reference evidence="2" key="1">
    <citation type="submission" date="2019-08" db="EMBL/GenBank/DDBJ databases">
        <authorList>
            <person name="Kucharzyk K."/>
            <person name="Murdoch R.W."/>
            <person name="Higgins S."/>
            <person name="Loffler F."/>
        </authorList>
    </citation>
    <scope>NUCLEOTIDE SEQUENCE</scope>
</reference>
<dbReference type="AlphaFoldDB" id="A0A645B700"/>
<dbReference type="InterPro" id="IPR015421">
    <property type="entry name" value="PyrdxlP-dep_Trfase_major"/>
</dbReference>
<evidence type="ECO:0000313" key="2">
    <source>
        <dbReference type="EMBL" id="MPM60391.1"/>
    </source>
</evidence>
<dbReference type="InterPro" id="IPR015422">
    <property type="entry name" value="PyrdxlP-dep_Trfase_small"/>
</dbReference>
<sequence>MPLNIEEEGIDILCCAGFKWLLGMPGTGFLYVKQDVQHQINPSMPGMFAAENIFTDLHYYEDARRFETGSIAYSLFHAWTAGLDVLLEVGVERIYDRVMHLTGLLIQGIRAKGYTLLSPVETLGERSSILIFSVGDANDNKALYASLRQKGIIVTYRAGAIRVSPSFFNTEEEIAAFLSAI</sequence>
<dbReference type="EMBL" id="VSSQ01017778">
    <property type="protein sequence ID" value="MPM60391.1"/>
    <property type="molecule type" value="Genomic_DNA"/>
</dbReference>
<gene>
    <name evidence="2" type="primary">egtE_3</name>
    <name evidence="2" type="ORF">SDC9_107242</name>
</gene>
<dbReference type="Gene3D" id="3.40.640.10">
    <property type="entry name" value="Type I PLP-dependent aspartate aminotransferase-like (Major domain)"/>
    <property type="match status" value="1"/>
</dbReference>
<dbReference type="PANTHER" id="PTHR43586">
    <property type="entry name" value="CYSTEINE DESULFURASE"/>
    <property type="match status" value="1"/>
</dbReference>